<dbReference type="GeneID" id="110796141"/>
<dbReference type="OrthoDB" id="1933536at2759"/>
<dbReference type="Proteomes" id="UP000813463">
    <property type="component" value="Chromosome 2"/>
</dbReference>
<dbReference type="PANTHER" id="PTHR38353">
    <property type="entry name" value="TROPOMYOSIN"/>
    <property type="match status" value="1"/>
</dbReference>
<evidence type="ECO:0000256" key="1">
    <source>
        <dbReference type="SAM" id="Coils"/>
    </source>
</evidence>
<dbReference type="PANTHER" id="PTHR38353:SF2">
    <property type="entry name" value="TROPOMYOSIN"/>
    <property type="match status" value="1"/>
</dbReference>
<keyword evidence="2" id="KW-1185">Reference proteome</keyword>
<protein>
    <submittedName>
        <fullName evidence="3">Uncharacterized protein</fullName>
    </submittedName>
</protein>
<keyword evidence="1" id="KW-0175">Coiled coil</keyword>
<name>A0A9R0IXN6_SPIOL</name>
<feature type="coiled-coil region" evidence="1">
    <location>
        <begin position="8"/>
        <end position="63"/>
    </location>
</feature>
<dbReference type="AlphaFoldDB" id="A0A9R0IXN6"/>
<reference evidence="2" key="1">
    <citation type="journal article" date="2021" name="Nat. Commun.">
        <title>Genomic analyses provide insights into spinach domestication and the genetic basis of agronomic traits.</title>
        <authorList>
            <person name="Cai X."/>
            <person name="Sun X."/>
            <person name="Xu C."/>
            <person name="Sun H."/>
            <person name="Wang X."/>
            <person name="Ge C."/>
            <person name="Zhang Z."/>
            <person name="Wang Q."/>
            <person name="Fei Z."/>
            <person name="Jiao C."/>
            <person name="Wang Q."/>
        </authorList>
    </citation>
    <scope>NUCLEOTIDE SEQUENCE [LARGE SCALE GENOMIC DNA]</scope>
    <source>
        <strain evidence="2">cv. Varoflay</strain>
    </source>
</reference>
<accession>A0A9R0IXN6</accession>
<proteinExistence type="predicted"/>
<evidence type="ECO:0000313" key="2">
    <source>
        <dbReference type="Proteomes" id="UP000813463"/>
    </source>
</evidence>
<dbReference type="KEGG" id="soe:110796141"/>
<feature type="coiled-coil region" evidence="1">
    <location>
        <begin position="181"/>
        <end position="215"/>
    </location>
</feature>
<gene>
    <name evidence="3" type="primary">LOC110796141</name>
</gene>
<evidence type="ECO:0000313" key="3">
    <source>
        <dbReference type="RefSeq" id="XP_021856863.1"/>
    </source>
</evidence>
<dbReference type="RefSeq" id="XP_021856863.1">
    <property type="nucleotide sequence ID" value="XM_022001171.2"/>
</dbReference>
<sequence>MEDYLHYMKTLRTQMNDVEDQAAKISVEEQMQITTIHTLKIDLNSAKSEIKRVAEETDQLVKRKAEICSRILEKQKRIASLEVDSFNLSQTLELTQQEKSNFSTKVFEKRAYYAKVVEEMNSKLQEQKDWLDNKLRNEPPQGSNMEIDLTQDVSKGPVPLTTGNEEKTILLGKLHAAQSKLDEINCAKTRLISENNELKQSAEQLKSKINNLKPELSATDLNTLEEEDKTILSEKNGEMEYLQSLLSNLEKLKGISHVIKCACGGEYKVEMGVCDGGE</sequence>
<reference evidence="3" key="2">
    <citation type="submission" date="2025-08" db="UniProtKB">
        <authorList>
            <consortium name="RefSeq"/>
        </authorList>
    </citation>
    <scope>IDENTIFICATION</scope>
    <source>
        <tissue evidence="3">Leaf</tissue>
    </source>
</reference>
<organism evidence="2 3">
    <name type="scientific">Spinacia oleracea</name>
    <name type="common">Spinach</name>
    <dbReference type="NCBI Taxonomy" id="3562"/>
    <lineage>
        <taxon>Eukaryota</taxon>
        <taxon>Viridiplantae</taxon>
        <taxon>Streptophyta</taxon>
        <taxon>Embryophyta</taxon>
        <taxon>Tracheophyta</taxon>
        <taxon>Spermatophyta</taxon>
        <taxon>Magnoliopsida</taxon>
        <taxon>eudicotyledons</taxon>
        <taxon>Gunneridae</taxon>
        <taxon>Pentapetalae</taxon>
        <taxon>Caryophyllales</taxon>
        <taxon>Chenopodiaceae</taxon>
        <taxon>Chenopodioideae</taxon>
        <taxon>Anserineae</taxon>
        <taxon>Spinacia</taxon>
    </lineage>
</organism>